<keyword evidence="3" id="KW-1185">Reference proteome</keyword>
<reference evidence="4" key="1">
    <citation type="submission" date="2025-08" db="UniProtKB">
        <authorList>
            <consortium name="RefSeq"/>
        </authorList>
    </citation>
    <scope>IDENTIFICATION</scope>
    <source>
        <tissue evidence="4">Whole body</tissue>
    </source>
</reference>
<dbReference type="GO" id="GO:0090307">
    <property type="term" value="P:mitotic spindle assembly"/>
    <property type="evidence" value="ECO:0007669"/>
    <property type="project" value="TreeGrafter"/>
</dbReference>
<dbReference type="GO" id="GO:0008017">
    <property type="term" value="F:microtubule binding"/>
    <property type="evidence" value="ECO:0007669"/>
    <property type="project" value="TreeGrafter"/>
</dbReference>
<evidence type="ECO:0000313" key="3">
    <source>
        <dbReference type="Proteomes" id="UP001652626"/>
    </source>
</evidence>
<name>A0A8B8I027_VANTA</name>
<feature type="region of interest" description="Disordered" evidence="2">
    <location>
        <begin position="346"/>
        <end position="367"/>
    </location>
</feature>
<dbReference type="GO" id="GO:0005634">
    <property type="term" value="C:nucleus"/>
    <property type="evidence" value="ECO:0007669"/>
    <property type="project" value="TreeGrafter"/>
</dbReference>
<evidence type="ECO:0000313" key="4">
    <source>
        <dbReference type="RefSeq" id="XP_026489822.2"/>
    </source>
</evidence>
<evidence type="ECO:0000256" key="2">
    <source>
        <dbReference type="SAM" id="MobiDB-lite"/>
    </source>
</evidence>
<proteinExistence type="predicted"/>
<feature type="compositionally biased region" description="Low complexity" evidence="2">
    <location>
        <begin position="348"/>
        <end position="357"/>
    </location>
</feature>
<dbReference type="GO" id="GO:0031593">
    <property type="term" value="F:polyubiquitin modification-dependent protein binding"/>
    <property type="evidence" value="ECO:0007669"/>
    <property type="project" value="TreeGrafter"/>
</dbReference>
<accession>A0A8B8I027</accession>
<dbReference type="PRINTS" id="PR02051">
    <property type="entry name" value="PROTEINF175"/>
</dbReference>
<dbReference type="OMA" id="FLLYECM"/>
<sequence length="398" mass="44151">MAYTEKVSLNGTALSFLLYECMNSVNSQEGFLIGDVTSQITNHISDSQNDNARLDTQIVIRTVLPLPSVSLFYLPTGTIKEDVLSELLSNVATEVVGWYKYRKNSSIKPTFRDKLISKGLQKYFEKYHGRKTFVSCNLSIKTSSISSTHTVIYRFGKINCFDMYEHVEDVTANLGEKLAGYKKPTKVSPHCIFHKIVKESNVQSSNAILVIQEAIDVRLIKEAKIAAKNECTIRELEAEIKQMSNILADKQVVDLEGAYNKILNEKFVNRDVEMAQACVEALKTPATVDILSIPNVILNRKSTITSDSANSEVQVEIKSRGISPELTPSSSTKPQTLNYAAVLKKSTDSASTSASAPKDNKTKNYDEDLISFDVEEKHNQKPIVISDNLSVGGSSPEY</sequence>
<organism evidence="3 4">
    <name type="scientific">Vanessa tameamea</name>
    <name type="common">Kamehameha butterfly</name>
    <dbReference type="NCBI Taxonomy" id="334116"/>
    <lineage>
        <taxon>Eukaryota</taxon>
        <taxon>Metazoa</taxon>
        <taxon>Ecdysozoa</taxon>
        <taxon>Arthropoda</taxon>
        <taxon>Hexapoda</taxon>
        <taxon>Insecta</taxon>
        <taxon>Pterygota</taxon>
        <taxon>Neoptera</taxon>
        <taxon>Endopterygota</taxon>
        <taxon>Lepidoptera</taxon>
        <taxon>Glossata</taxon>
        <taxon>Ditrysia</taxon>
        <taxon>Papilionoidea</taxon>
        <taxon>Nymphalidae</taxon>
        <taxon>Nymphalinae</taxon>
        <taxon>Vanessa</taxon>
    </lineage>
</organism>
<feature type="region of interest" description="Disordered" evidence="2">
    <location>
        <begin position="316"/>
        <end position="335"/>
    </location>
</feature>
<dbReference type="Proteomes" id="UP001652626">
    <property type="component" value="Chromosome 11"/>
</dbReference>
<dbReference type="PANTHER" id="PTHR31728">
    <property type="entry name" value="ABRAXAS FAMILY MEMBER"/>
    <property type="match status" value="1"/>
</dbReference>
<feature type="coiled-coil region" evidence="1">
    <location>
        <begin position="226"/>
        <end position="253"/>
    </location>
</feature>
<dbReference type="CDD" id="cd23525">
    <property type="entry name" value="Abraxas_2_insects"/>
    <property type="match status" value="1"/>
</dbReference>
<dbReference type="GO" id="GO:0070536">
    <property type="term" value="P:protein K63-linked deubiquitination"/>
    <property type="evidence" value="ECO:0007669"/>
    <property type="project" value="TreeGrafter"/>
</dbReference>
<feature type="compositionally biased region" description="Polar residues" evidence="2">
    <location>
        <begin position="326"/>
        <end position="335"/>
    </location>
</feature>
<dbReference type="GO" id="GO:0008608">
    <property type="term" value="P:attachment of spindle microtubules to kinetochore"/>
    <property type="evidence" value="ECO:0007669"/>
    <property type="project" value="TreeGrafter"/>
</dbReference>
<dbReference type="RefSeq" id="XP_026489822.2">
    <property type="nucleotide sequence ID" value="XM_026634037.2"/>
</dbReference>
<dbReference type="Pfam" id="PF21125">
    <property type="entry name" value="MPN_2A_DUB_like"/>
    <property type="match status" value="1"/>
</dbReference>
<gene>
    <name evidence="4" type="primary">LOC113396196</name>
</gene>
<keyword evidence="1" id="KW-0175">Coiled coil</keyword>
<dbReference type="OrthoDB" id="6358435at2759"/>
<dbReference type="AlphaFoldDB" id="A0A8B8I027"/>
<protein>
    <submittedName>
        <fullName evidence="4">BRCA1-A complex subunit Abraxas 1-like</fullName>
    </submittedName>
</protein>
<evidence type="ECO:0000256" key="1">
    <source>
        <dbReference type="SAM" id="Coils"/>
    </source>
</evidence>
<dbReference type="GeneID" id="113396196"/>
<dbReference type="InterPro" id="IPR023238">
    <property type="entry name" value="FAM175"/>
</dbReference>
<dbReference type="PANTHER" id="PTHR31728:SF5">
    <property type="entry name" value="OS07G0540200 PROTEIN"/>
    <property type="match status" value="1"/>
</dbReference>